<proteinExistence type="predicted"/>
<dbReference type="EMBL" id="JAGSOH010000006">
    <property type="protein sequence ID" value="MBR7825456.1"/>
    <property type="molecule type" value="Genomic_DNA"/>
</dbReference>
<comment type="caution">
    <text evidence="1">The sequence shown here is derived from an EMBL/GenBank/DDBJ whole genome shotgun (WGS) entry which is preliminary data.</text>
</comment>
<dbReference type="Proteomes" id="UP000676325">
    <property type="component" value="Unassembled WGS sequence"/>
</dbReference>
<keyword evidence="2" id="KW-1185">Reference proteome</keyword>
<organism evidence="1 2">
    <name type="scientific">Actinospica acidithermotolerans</name>
    <dbReference type="NCBI Taxonomy" id="2828514"/>
    <lineage>
        <taxon>Bacteria</taxon>
        <taxon>Bacillati</taxon>
        <taxon>Actinomycetota</taxon>
        <taxon>Actinomycetes</taxon>
        <taxon>Catenulisporales</taxon>
        <taxon>Actinospicaceae</taxon>
        <taxon>Actinospica</taxon>
    </lineage>
</organism>
<protein>
    <submittedName>
        <fullName evidence="1">Uncharacterized protein</fullName>
    </submittedName>
</protein>
<accession>A0A941E5E6</accession>
<evidence type="ECO:0000313" key="2">
    <source>
        <dbReference type="Proteomes" id="UP000676325"/>
    </source>
</evidence>
<reference evidence="1" key="1">
    <citation type="submission" date="2021-04" db="EMBL/GenBank/DDBJ databases">
        <title>Genome based classification of Actinospica acidithermotolerans sp. nov., an actinobacterium isolated from an Indonesian hot spring.</title>
        <authorList>
            <person name="Kusuma A.B."/>
            <person name="Putra K.E."/>
            <person name="Nafisah S."/>
            <person name="Loh J."/>
            <person name="Nouioui I."/>
            <person name="Goodfellow M."/>
        </authorList>
    </citation>
    <scope>NUCLEOTIDE SEQUENCE</scope>
    <source>
        <strain evidence="1">MGRD01-02</strain>
    </source>
</reference>
<dbReference type="RefSeq" id="WP_212516611.1">
    <property type="nucleotide sequence ID" value="NZ_JAGSOH010000006.1"/>
</dbReference>
<name>A0A941E5E6_9ACTN</name>
<evidence type="ECO:0000313" key="1">
    <source>
        <dbReference type="EMBL" id="MBR7825456.1"/>
    </source>
</evidence>
<dbReference type="AlphaFoldDB" id="A0A941E5E6"/>
<gene>
    <name evidence="1" type="ORF">KDK95_04000</name>
</gene>
<sequence length="109" mass="12149">MPTGETARHWPQDKLTALQRGQRLVAEVPASQAGRRAFVAVTSGGQVGAFRLELWEYDADQVEGWDYDVGAVLVRSAAVASHAELTSVVLNWHLRPDEFDYPWNTDDPQ</sequence>